<dbReference type="GO" id="GO:0003677">
    <property type="term" value="F:DNA binding"/>
    <property type="evidence" value="ECO:0007669"/>
    <property type="project" value="UniProtKB-KW"/>
</dbReference>
<dbReference type="PaxDb" id="2903-EOD35770"/>
<evidence type="ECO:0000313" key="8">
    <source>
        <dbReference type="Proteomes" id="UP000013827"/>
    </source>
</evidence>
<proteinExistence type="predicted"/>
<comment type="subcellular location">
    <subcellularLocation>
        <location evidence="1">Nucleus</location>
    </subcellularLocation>
</comment>
<accession>A0A0D3KJ35</accession>
<dbReference type="Gene3D" id="3.30.730.10">
    <property type="entry name" value="AP2/ERF domain"/>
    <property type="match status" value="2"/>
</dbReference>
<protein>
    <recommendedName>
        <fullName evidence="6">AP2/ERF domain-containing protein</fullName>
    </recommendedName>
</protein>
<keyword evidence="5" id="KW-0539">Nucleus</keyword>
<keyword evidence="4" id="KW-0804">Transcription</keyword>
<dbReference type="HOGENOM" id="CLU_1113073_0_0_1"/>
<dbReference type="Proteomes" id="UP000013827">
    <property type="component" value="Unassembled WGS sequence"/>
</dbReference>
<sequence>MEAEELAQAVIPATGPEAADPWAGLQEAEQPAEAELPAAQKGAAAKLIARGSTGYKGVHIKPSSGRFQAQQTVKGRSTSIGVFDSAVEAAVAYARAVGEYQPRPPPAAVVVPEGLRLHHSISSSGYKGVKEHASGRFEARRYENGRPVSLGYFATAVEAAVAYARAAGEPSRLLAVAEVELAAAAACDDEAVALRESALRNQLGRAPGDAAPHLPCASPVAFAPAPLPPAPALALAPAPAPSGRVGWERT</sequence>
<evidence type="ECO:0000256" key="3">
    <source>
        <dbReference type="ARBA" id="ARBA00023125"/>
    </source>
</evidence>
<keyword evidence="8" id="KW-1185">Reference proteome</keyword>
<evidence type="ECO:0000256" key="4">
    <source>
        <dbReference type="ARBA" id="ARBA00023163"/>
    </source>
</evidence>
<feature type="domain" description="AP2/ERF" evidence="6">
    <location>
        <begin position="125"/>
        <end position="180"/>
    </location>
</feature>
<dbReference type="KEGG" id="ehx:EMIHUDRAFT_227320"/>
<dbReference type="PROSITE" id="PS51032">
    <property type="entry name" value="AP2_ERF"/>
    <property type="match status" value="2"/>
</dbReference>
<dbReference type="SUPFAM" id="SSF54171">
    <property type="entry name" value="DNA-binding domain"/>
    <property type="match status" value="2"/>
</dbReference>
<dbReference type="InterPro" id="IPR036955">
    <property type="entry name" value="AP2/ERF_dom_sf"/>
</dbReference>
<dbReference type="AlphaFoldDB" id="A0A0D3KJ35"/>
<evidence type="ECO:0000313" key="7">
    <source>
        <dbReference type="EnsemblProtists" id="EOD35770"/>
    </source>
</evidence>
<evidence type="ECO:0000256" key="2">
    <source>
        <dbReference type="ARBA" id="ARBA00023015"/>
    </source>
</evidence>
<dbReference type="GeneID" id="17281041"/>
<dbReference type="InterPro" id="IPR001471">
    <property type="entry name" value="AP2/ERF_dom"/>
</dbReference>
<dbReference type="EnsemblProtists" id="EOD35770">
    <property type="protein sequence ID" value="EOD35770"/>
    <property type="gene ID" value="EMIHUDRAFT_227320"/>
</dbReference>
<evidence type="ECO:0000256" key="1">
    <source>
        <dbReference type="ARBA" id="ARBA00004123"/>
    </source>
</evidence>
<feature type="domain" description="AP2/ERF" evidence="6">
    <location>
        <begin position="54"/>
        <end position="112"/>
    </location>
</feature>
<reference evidence="7" key="2">
    <citation type="submission" date="2024-10" db="UniProtKB">
        <authorList>
            <consortium name="EnsemblProtists"/>
        </authorList>
    </citation>
    <scope>IDENTIFICATION</scope>
</reference>
<keyword evidence="3" id="KW-0238">DNA-binding</keyword>
<evidence type="ECO:0000256" key="5">
    <source>
        <dbReference type="ARBA" id="ARBA00023242"/>
    </source>
</evidence>
<reference evidence="8" key="1">
    <citation type="journal article" date="2013" name="Nature">
        <title>Pan genome of the phytoplankton Emiliania underpins its global distribution.</title>
        <authorList>
            <person name="Read B.A."/>
            <person name="Kegel J."/>
            <person name="Klute M.J."/>
            <person name="Kuo A."/>
            <person name="Lefebvre S.C."/>
            <person name="Maumus F."/>
            <person name="Mayer C."/>
            <person name="Miller J."/>
            <person name="Monier A."/>
            <person name="Salamov A."/>
            <person name="Young J."/>
            <person name="Aguilar M."/>
            <person name="Claverie J.M."/>
            <person name="Frickenhaus S."/>
            <person name="Gonzalez K."/>
            <person name="Herman E.K."/>
            <person name="Lin Y.C."/>
            <person name="Napier J."/>
            <person name="Ogata H."/>
            <person name="Sarno A.F."/>
            <person name="Shmutz J."/>
            <person name="Schroeder D."/>
            <person name="de Vargas C."/>
            <person name="Verret F."/>
            <person name="von Dassow P."/>
            <person name="Valentin K."/>
            <person name="Van de Peer Y."/>
            <person name="Wheeler G."/>
            <person name="Dacks J.B."/>
            <person name="Delwiche C.F."/>
            <person name="Dyhrman S.T."/>
            <person name="Glockner G."/>
            <person name="John U."/>
            <person name="Richards T."/>
            <person name="Worden A.Z."/>
            <person name="Zhang X."/>
            <person name="Grigoriev I.V."/>
            <person name="Allen A.E."/>
            <person name="Bidle K."/>
            <person name="Borodovsky M."/>
            <person name="Bowler C."/>
            <person name="Brownlee C."/>
            <person name="Cock J.M."/>
            <person name="Elias M."/>
            <person name="Gladyshev V.N."/>
            <person name="Groth M."/>
            <person name="Guda C."/>
            <person name="Hadaegh A."/>
            <person name="Iglesias-Rodriguez M.D."/>
            <person name="Jenkins J."/>
            <person name="Jones B.M."/>
            <person name="Lawson T."/>
            <person name="Leese F."/>
            <person name="Lindquist E."/>
            <person name="Lobanov A."/>
            <person name="Lomsadze A."/>
            <person name="Malik S.B."/>
            <person name="Marsh M.E."/>
            <person name="Mackinder L."/>
            <person name="Mock T."/>
            <person name="Mueller-Roeber B."/>
            <person name="Pagarete A."/>
            <person name="Parker M."/>
            <person name="Probert I."/>
            <person name="Quesneville H."/>
            <person name="Raines C."/>
            <person name="Rensing S.A."/>
            <person name="Riano-Pachon D.M."/>
            <person name="Richier S."/>
            <person name="Rokitta S."/>
            <person name="Shiraiwa Y."/>
            <person name="Soanes D.M."/>
            <person name="van der Giezen M."/>
            <person name="Wahlund T.M."/>
            <person name="Williams B."/>
            <person name="Wilson W."/>
            <person name="Wolfe G."/>
            <person name="Wurch L.L."/>
        </authorList>
    </citation>
    <scope>NUCLEOTIDE SEQUENCE</scope>
</reference>
<keyword evidence="2" id="KW-0805">Transcription regulation</keyword>
<organism evidence="7 8">
    <name type="scientific">Emiliania huxleyi (strain CCMP1516)</name>
    <dbReference type="NCBI Taxonomy" id="280463"/>
    <lineage>
        <taxon>Eukaryota</taxon>
        <taxon>Haptista</taxon>
        <taxon>Haptophyta</taxon>
        <taxon>Prymnesiophyceae</taxon>
        <taxon>Isochrysidales</taxon>
        <taxon>Noelaerhabdaceae</taxon>
        <taxon>Emiliania</taxon>
    </lineage>
</organism>
<dbReference type="InterPro" id="IPR016177">
    <property type="entry name" value="DNA-bd_dom_sf"/>
</dbReference>
<dbReference type="GO" id="GO:0005634">
    <property type="term" value="C:nucleus"/>
    <property type="evidence" value="ECO:0007669"/>
    <property type="project" value="UniProtKB-SubCell"/>
</dbReference>
<dbReference type="GO" id="GO:0003700">
    <property type="term" value="F:DNA-binding transcription factor activity"/>
    <property type="evidence" value="ECO:0007669"/>
    <property type="project" value="InterPro"/>
</dbReference>
<evidence type="ECO:0000259" key="6">
    <source>
        <dbReference type="PROSITE" id="PS51032"/>
    </source>
</evidence>
<dbReference type="SMART" id="SM00380">
    <property type="entry name" value="AP2"/>
    <property type="match status" value="1"/>
</dbReference>
<name>A0A0D3KJ35_EMIH1</name>
<dbReference type="RefSeq" id="XP_005788199.1">
    <property type="nucleotide sequence ID" value="XM_005788142.1"/>
</dbReference>